<dbReference type="WBParaSite" id="MBELARI_LOCUS16374">
    <property type="protein sequence ID" value="MBELARI_LOCUS16374"/>
    <property type="gene ID" value="MBELARI_LOCUS16374"/>
</dbReference>
<dbReference type="Proteomes" id="UP000887575">
    <property type="component" value="Unassembled WGS sequence"/>
</dbReference>
<keyword evidence="2" id="KW-1133">Transmembrane helix</keyword>
<sequence length="148" mass="17223">MTAPPLNPDYSNMSSFHQRIFGLNGPREPTNTQERHIEDLEMTTFRALQAQADMEYKLEVAEAQRKRLEQQQRQQQREQRVFQTSTQPFPLRGTFLVDRIVRQPAVRDNSPPVDEFCCTGNTLLKLFLFIVGLSMLGFGIFLIIHFCF</sequence>
<keyword evidence="1" id="KW-0175">Coiled coil</keyword>
<keyword evidence="2" id="KW-0472">Membrane</keyword>
<evidence type="ECO:0000313" key="3">
    <source>
        <dbReference type="Proteomes" id="UP000887575"/>
    </source>
</evidence>
<reference evidence="4" key="1">
    <citation type="submission" date="2024-02" db="UniProtKB">
        <authorList>
            <consortium name="WormBaseParasite"/>
        </authorList>
    </citation>
    <scope>IDENTIFICATION</scope>
</reference>
<feature type="transmembrane region" description="Helical" evidence="2">
    <location>
        <begin position="126"/>
        <end position="147"/>
    </location>
</feature>
<keyword evidence="2" id="KW-0812">Transmembrane</keyword>
<dbReference type="AlphaFoldDB" id="A0AAF3EQK9"/>
<proteinExistence type="predicted"/>
<evidence type="ECO:0000256" key="2">
    <source>
        <dbReference type="SAM" id="Phobius"/>
    </source>
</evidence>
<evidence type="ECO:0000256" key="1">
    <source>
        <dbReference type="SAM" id="Coils"/>
    </source>
</evidence>
<name>A0AAF3EQK9_9BILA</name>
<protein>
    <submittedName>
        <fullName evidence="4">Uncharacterized protein</fullName>
    </submittedName>
</protein>
<organism evidence="3 4">
    <name type="scientific">Mesorhabditis belari</name>
    <dbReference type="NCBI Taxonomy" id="2138241"/>
    <lineage>
        <taxon>Eukaryota</taxon>
        <taxon>Metazoa</taxon>
        <taxon>Ecdysozoa</taxon>
        <taxon>Nematoda</taxon>
        <taxon>Chromadorea</taxon>
        <taxon>Rhabditida</taxon>
        <taxon>Rhabditina</taxon>
        <taxon>Rhabditomorpha</taxon>
        <taxon>Rhabditoidea</taxon>
        <taxon>Rhabditidae</taxon>
        <taxon>Mesorhabditinae</taxon>
        <taxon>Mesorhabditis</taxon>
    </lineage>
</organism>
<keyword evidence="3" id="KW-1185">Reference proteome</keyword>
<evidence type="ECO:0000313" key="4">
    <source>
        <dbReference type="WBParaSite" id="MBELARI_LOCUS16374"/>
    </source>
</evidence>
<feature type="coiled-coil region" evidence="1">
    <location>
        <begin position="51"/>
        <end position="81"/>
    </location>
</feature>
<accession>A0AAF3EQK9</accession>